<name>A0A2W3YQK1_9ENTE</name>
<proteinExistence type="predicted"/>
<accession>A0A2W3YQK1</accession>
<protein>
    <submittedName>
        <fullName evidence="1">Uncharacterized protein</fullName>
    </submittedName>
</protein>
<organism evidence="1 2">
    <name type="scientific">Enterococcus plantarum</name>
    <dbReference type="NCBI Taxonomy" id="1077675"/>
    <lineage>
        <taxon>Bacteria</taxon>
        <taxon>Bacillati</taxon>
        <taxon>Bacillota</taxon>
        <taxon>Bacilli</taxon>
        <taxon>Lactobacillales</taxon>
        <taxon>Enterococcaceae</taxon>
        <taxon>Enterococcus</taxon>
    </lineage>
</organism>
<sequence>MLISELIQELETAKDKIGDVGVYVFHGQTLSLKVEVLEEADMVIIRNKSNRERKQEAKRVQVGVPPGFISGNRLRKISSI</sequence>
<gene>
    <name evidence="1" type="ORF">CI088_15710</name>
</gene>
<keyword evidence="2" id="KW-1185">Reference proteome</keyword>
<evidence type="ECO:0000313" key="2">
    <source>
        <dbReference type="Proteomes" id="UP000249828"/>
    </source>
</evidence>
<comment type="caution">
    <text evidence="1">The sequence shown here is derived from an EMBL/GenBank/DDBJ whole genome shotgun (WGS) entry which is preliminary data.</text>
</comment>
<dbReference type="EMBL" id="PIEU01000120">
    <property type="protein sequence ID" value="PZL70216.1"/>
    <property type="molecule type" value="Genomic_DNA"/>
</dbReference>
<dbReference type="Proteomes" id="UP000249828">
    <property type="component" value="Unassembled WGS sequence"/>
</dbReference>
<dbReference type="AlphaFoldDB" id="A0A2W3YQK1"/>
<reference evidence="1 2" key="1">
    <citation type="submission" date="2017-11" db="EMBL/GenBank/DDBJ databases">
        <title>Draft genome sequence of Enterococcus plantarum TRW2 strain isolated from lettuce.</title>
        <authorList>
            <person name="Kim E.B."/>
            <person name="Marco M.L."/>
            <person name="Williams T.R."/>
            <person name="You I.H."/>
        </authorList>
    </citation>
    <scope>NUCLEOTIDE SEQUENCE [LARGE SCALE GENOMIC DNA]</scope>
    <source>
        <strain evidence="1 2">TRW2</strain>
    </source>
</reference>
<evidence type="ECO:0000313" key="1">
    <source>
        <dbReference type="EMBL" id="PZL70216.1"/>
    </source>
</evidence>
<dbReference type="RefSeq" id="WP_111248847.1">
    <property type="nucleotide sequence ID" value="NZ_PIEU01000120.1"/>
</dbReference>